<proteinExistence type="predicted"/>
<dbReference type="EMBL" id="GISG01231728">
    <property type="protein sequence ID" value="MBA4666468.1"/>
    <property type="molecule type" value="Transcribed_RNA"/>
</dbReference>
<sequence length="235" mass="25530">MPLIRQFGQPRKIPRKLHGLIPIRNNQLLLNILRNVNQNGSGSTRIGQKEGLLNDPRNILNIQHQIIMLSNRTSYLNNGGLLKSISTNHTPRNLPSNCNDWDRIKQSISKSRNKVSSTRARGGNTDPHASSGACVALGGENTALLVARENVSDLVRTSQGLMNLHRRTTRVSEHIGHTFSFEGFNQNVATLSGFVGGEPRNEGFTGIGGGERGRCVGFGGGRTREFTVLDGGGNS</sequence>
<feature type="region of interest" description="Disordered" evidence="1">
    <location>
        <begin position="107"/>
        <end position="129"/>
    </location>
</feature>
<evidence type="ECO:0000256" key="1">
    <source>
        <dbReference type="SAM" id="MobiDB-lite"/>
    </source>
</evidence>
<dbReference type="AlphaFoldDB" id="A0A7C9ENH6"/>
<reference evidence="2" key="1">
    <citation type="journal article" date="2013" name="J. Plant Res.">
        <title>Effect of fungi and light on seed germination of three Opuntia species from semiarid lands of central Mexico.</title>
        <authorList>
            <person name="Delgado-Sanchez P."/>
            <person name="Jimenez-Bremont J.F."/>
            <person name="Guerrero-Gonzalez Mde L."/>
            <person name="Flores J."/>
        </authorList>
    </citation>
    <scope>NUCLEOTIDE SEQUENCE</scope>
    <source>
        <tissue evidence="2">Cladode</tissue>
    </source>
</reference>
<accession>A0A7C9ENH6</accession>
<reference evidence="2" key="2">
    <citation type="submission" date="2020-07" db="EMBL/GenBank/DDBJ databases">
        <authorList>
            <person name="Vera ALvarez R."/>
            <person name="Arias-Moreno D.M."/>
            <person name="Jimenez-Jacinto V."/>
            <person name="Jimenez-Bremont J.F."/>
            <person name="Swaminathan K."/>
            <person name="Moose S.P."/>
            <person name="Guerrero-Gonzalez M.L."/>
            <person name="Marino-Ramirez L."/>
            <person name="Landsman D."/>
            <person name="Rodriguez-Kessler M."/>
            <person name="Delgado-Sanchez P."/>
        </authorList>
    </citation>
    <scope>NUCLEOTIDE SEQUENCE</scope>
    <source>
        <tissue evidence="2">Cladode</tissue>
    </source>
</reference>
<feature type="compositionally biased region" description="Polar residues" evidence="1">
    <location>
        <begin position="107"/>
        <end position="119"/>
    </location>
</feature>
<evidence type="ECO:0000313" key="2">
    <source>
        <dbReference type="EMBL" id="MBA4666468.1"/>
    </source>
</evidence>
<organism evidence="2">
    <name type="scientific">Opuntia streptacantha</name>
    <name type="common">Prickly pear cactus</name>
    <name type="synonym">Opuntia cardona</name>
    <dbReference type="NCBI Taxonomy" id="393608"/>
    <lineage>
        <taxon>Eukaryota</taxon>
        <taxon>Viridiplantae</taxon>
        <taxon>Streptophyta</taxon>
        <taxon>Embryophyta</taxon>
        <taxon>Tracheophyta</taxon>
        <taxon>Spermatophyta</taxon>
        <taxon>Magnoliopsida</taxon>
        <taxon>eudicotyledons</taxon>
        <taxon>Gunneridae</taxon>
        <taxon>Pentapetalae</taxon>
        <taxon>Caryophyllales</taxon>
        <taxon>Cactineae</taxon>
        <taxon>Cactaceae</taxon>
        <taxon>Opuntioideae</taxon>
        <taxon>Opuntia</taxon>
    </lineage>
</organism>
<protein>
    <submittedName>
        <fullName evidence="2">Uncharacterized protein</fullName>
    </submittedName>
</protein>
<name>A0A7C9ENH6_OPUST</name>